<name>A0A6N3AWX2_9ENTR</name>
<organism evidence="1">
    <name type="scientific">Phytobacter massiliensis</name>
    <dbReference type="NCBI Taxonomy" id="1485952"/>
    <lineage>
        <taxon>Bacteria</taxon>
        <taxon>Pseudomonadati</taxon>
        <taxon>Pseudomonadota</taxon>
        <taxon>Gammaproteobacteria</taxon>
        <taxon>Enterobacterales</taxon>
        <taxon>Enterobacteriaceae</taxon>
        <taxon>Phytobacter</taxon>
    </lineage>
</organism>
<dbReference type="EMBL" id="CACRTZ010000005">
    <property type="protein sequence ID" value="VYT94658.1"/>
    <property type="molecule type" value="Genomic_DNA"/>
</dbReference>
<dbReference type="AlphaFoldDB" id="A0A6N3AWX2"/>
<sequence>MLNEENERQTIIGEASLRLAVGTKEITVTSLTAELAIMARNEFSEEKLAGIASARQWLNALRPRLSGGQQIPSLNIMPSYNDKPA</sequence>
<protein>
    <submittedName>
        <fullName evidence="1">Uncharacterized protein</fullName>
    </submittedName>
</protein>
<accession>A0A6N3AWX2</accession>
<gene>
    <name evidence="1" type="ORF">EMLFYP7_01018</name>
</gene>
<evidence type="ECO:0000313" key="1">
    <source>
        <dbReference type="EMBL" id="VYT94658.1"/>
    </source>
</evidence>
<proteinExistence type="predicted"/>
<reference evidence="1" key="1">
    <citation type="submission" date="2019-11" db="EMBL/GenBank/DDBJ databases">
        <authorList>
            <person name="Feng L."/>
        </authorList>
    </citation>
    <scope>NUCLEOTIDE SEQUENCE</scope>
    <source>
        <strain evidence="1">EMassiliensisLFYP7</strain>
    </source>
</reference>